<name>F0YS96_AURAN</name>
<sequence>MRARKRRRVALDGASSPRYAGESPTAAALRVDAYGAFAAALDAEFRACAASLAAAPAAAAAAYVAAPAHAEELRCAVVRCGFCDRLRPAAARAAAAALARAGFGTVVAARAGALGAAAAAARAAACGGGAVAVVVRDADACDGPALADCAAAVAALPRAGLVLVARSAWRLPRRAGQDEGDSTRRAPAALRARSFALPGAGA</sequence>
<proteinExistence type="predicted"/>
<dbReference type="Proteomes" id="UP000002729">
    <property type="component" value="Unassembled WGS sequence"/>
</dbReference>
<evidence type="ECO:0000256" key="1">
    <source>
        <dbReference type="SAM" id="MobiDB-lite"/>
    </source>
</evidence>
<dbReference type="GeneID" id="20227378"/>
<gene>
    <name evidence="2" type="ORF">AURANDRAFT_69279</name>
</gene>
<dbReference type="EMBL" id="GL833897">
    <property type="protein sequence ID" value="EGB02013.1"/>
    <property type="molecule type" value="Genomic_DNA"/>
</dbReference>
<dbReference type="AlphaFoldDB" id="F0YS96"/>
<feature type="region of interest" description="Disordered" evidence="1">
    <location>
        <begin position="1"/>
        <end position="21"/>
    </location>
</feature>
<dbReference type="RefSeq" id="XP_009043288.1">
    <property type="nucleotide sequence ID" value="XM_009045040.1"/>
</dbReference>
<organism evidence="3">
    <name type="scientific">Aureococcus anophagefferens</name>
    <name type="common">Harmful bloom alga</name>
    <dbReference type="NCBI Taxonomy" id="44056"/>
    <lineage>
        <taxon>Eukaryota</taxon>
        <taxon>Sar</taxon>
        <taxon>Stramenopiles</taxon>
        <taxon>Ochrophyta</taxon>
        <taxon>Pelagophyceae</taxon>
        <taxon>Pelagomonadales</taxon>
        <taxon>Pelagomonadaceae</taxon>
        <taxon>Aureococcus</taxon>
    </lineage>
</organism>
<evidence type="ECO:0000313" key="3">
    <source>
        <dbReference type="Proteomes" id="UP000002729"/>
    </source>
</evidence>
<protein>
    <submittedName>
        <fullName evidence="2">Uncharacterized protein</fullName>
    </submittedName>
</protein>
<keyword evidence="3" id="KW-1185">Reference proteome</keyword>
<accession>F0YS96</accession>
<reference evidence="2 3" key="1">
    <citation type="journal article" date="2011" name="Proc. Natl. Acad. Sci. U.S.A.">
        <title>Niche of harmful alga Aureococcus anophagefferens revealed through ecogenomics.</title>
        <authorList>
            <person name="Gobler C.J."/>
            <person name="Berry D.L."/>
            <person name="Dyhrman S.T."/>
            <person name="Wilhelm S.W."/>
            <person name="Salamov A."/>
            <person name="Lobanov A.V."/>
            <person name="Zhang Y."/>
            <person name="Collier J.L."/>
            <person name="Wurch L.L."/>
            <person name="Kustka A.B."/>
            <person name="Dill B.D."/>
            <person name="Shah M."/>
            <person name="VerBerkmoes N.C."/>
            <person name="Kuo A."/>
            <person name="Terry A."/>
            <person name="Pangilinan J."/>
            <person name="Lindquist E.A."/>
            <person name="Lucas S."/>
            <person name="Paulsen I.T."/>
            <person name="Hattenrath-Lehmann T.K."/>
            <person name="Talmage S.C."/>
            <person name="Walker E.A."/>
            <person name="Koch F."/>
            <person name="Burson A.M."/>
            <person name="Marcoval M.A."/>
            <person name="Tang Y.Z."/>
            <person name="Lecleir G.R."/>
            <person name="Coyne K.J."/>
            <person name="Berg G.M."/>
            <person name="Bertrand E.M."/>
            <person name="Saito M.A."/>
            <person name="Gladyshev V.N."/>
            <person name="Grigoriev I.V."/>
        </authorList>
    </citation>
    <scope>NUCLEOTIDE SEQUENCE [LARGE SCALE GENOMIC DNA]</scope>
    <source>
        <strain evidence="3">CCMP 1984</strain>
    </source>
</reference>
<dbReference type="InParanoid" id="F0YS96"/>
<evidence type="ECO:0000313" key="2">
    <source>
        <dbReference type="EMBL" id="EGB02013.1"/>
    </source>
</evidence>
<dbReference type="KEGG" id="aaf:AURANDRAFT_69279"/>
<feature type="non-terminal residue" evidence="2">
    <location>
        <position position="202"/>
    </location>
</feature>